<evidence type="ECO:0000313" key="1">
    <source>
        <dbReference type="EMBL" id="DAF88650.1"/>
    </source>
</evidence>
<name>A0A8S5U2I1_9CAUD</name>
<organism evidence="1">
    <name type="scientific">Podoviridae sp. cte242</name>
    <dbReference type="NCBI Taxonomy" id="2825264"/>
    <lineage>
        <taxon>Viruses</taxon>
        <taxon>Duplodnaviria</taxon>
        <taxon>Heunggongvirae</taxon>
        <taxon>Uroviricota</taxon>
        <taxon>Caudoviricetes</taxon>
    </lineage>
</organism>
<reference evidence="1" key="1">
    <citation type="journal article" date="2021" name="Proc. Natl. Acad. Sci. U.S.A.">
        <title>A Catalog of Tens of Thousands of Viruses from Human Metagenomes Reveals Hidden Associations with Chronic Diseases.</title>
        <authorList>
            <person name="Tisza M.J."/>
            <person name="Buck C.B."/>
        </authorList>
    </citation>
    <scope>NUCLEOTIDE SEQUENCE</scope>
    <source>
        <strain evidence="1">Cte242</strain>
    </source>
</reference>
<protein>
    <submittedName>
        <fullName evidence="1">Uncharacterized protein</fullName>
    </submittedName>
</protein>
<sequence>MTCSEFVLKSIGADCAVDVEKKLESGEFITDARDAESNKLYVFFMGNHCGFVGSFDEITFSTIECLNGKCMERDISYNDKYKLVAVDMGLFDKFLFEHPQDV</sequence>
<dbReference type="EMBL" id="BK015989">
    <property type="protein sequence ID" value="DAF88650.1"/>
    <property type="molecule type" value="Genomic_DNA"/>
</dbReference>
<accession>A0A8S5U2I1</accession>
<proteinExistence type="predicted"/>